<evidence type="ECO:0000256" key="6">
    <source>
        <dbReference type="ARBA" id="ARBA00023002"/>
    </source>
</evidence>
<dbReference type="InterPro" id="IPR036318">
    <property type="entry name" value="FAD-bd_PCMH-like_sf"/>
</dbReference>
<sequence>MNFLLLLNIIYVSIEFTSGKRECSCELIKQCIQKFDSSIEIVTKDNTSFEQYNYQHCPRKIITPEAYIVVKNTEDVQVAVKCLTQLKCLFAIKAGGGSYENYSSGGKGHFVITLKQIKNIKFDSQTMTAEIGAGNTAGDVINNLIRKHNVAITLGIASHVGFSGLALGGGWGFFARNRGLTVQSIVEMTVVDANGNILIANSNTNSDLFAALRGAGASNYGIVTNFKVKVFNASHTVTTVEMFTNLNYFEHIFEQFQYFLKNGDKSINFVFFVMKDMVGIHAVIDNEDEDIRLELSEQIQALFRVPDMHVVVNNYKIIDFLDSLEKYLEDDPLMIKAKSSFVDRYLSKDEIKKLKHIVLDSTQKFDNLLFEFMPMGGTITESNVHSSYIHNNNLFLMDINTLVSKKNVTFDTIVITETNTAYEKSRFMHSGYSYQNTIDEEQDISKYYGHKLSFLMHTKSKIKKMGLKRKQGKSDLSQKYVCLNHKEFESVTNNYR</sequence>
<reference evidence="10 11" key="1">
    <citation type="journal article" date="2018" name="Gigascience">
        <title>Genomes of trombidid mites reveal novel predicted allergens and laterally-transferred genes associated with secondary metabolism.</title>
        <authorList>
            <person name="Dong X."/>
            <person name="Chaisiri K."/>
            <person name="Xia D."/>
            <person name="Armstrong S.D."/>
            <person name="Fang Y."/>
            <person name="Donnelly M.J."/>
            <person name="Kadowaki T."/>
            <person name="McGarry J.W."/>
            <person name="Darby A.C."/>
            <person name="Makepeace B.L."/>
        </authorList>
    </citation>
    <scope>NUCLEOTIDE SEQUENCE [LARGE SCALE GENOMIC DNA]</scope>
    <source>
        <strain evidence="10">UoL-UT</strain>
    </source>
</reference>
<dbReference type="VEuPathDB" id="VectorBase:LDEU006390"/>
<proteinExistence type="inferred from homology"/>
<dbReference type="Gene3D" id="3.30.465.10">
    <property type="match status" value="1"/>
</dbReference>
<comment type="subcellular location">
    <subcellularLocation>
        <location evidence="2">Peroxisome</location>
    </subcellularLocation>
</comment>
<evidence type="ECO:0000256" key="7">
    <source>
        <dbReference type="ARBA" id="ARBA00023140"/>
    </source>
</evidence>
<organism evidence="10 11">
    <name type="scientific">Leptotrombidium deliense</name>
    <dbReference type="NCBI Taxonomy" id="299467"/>
    <lineage>
        <taxon>Eukaryota</taxon>
        <taxon>Metazoa</taxon>
        <taxon>Ecdysozoa</taxon>
        <taxon>Arthropoda</taxon>
        <taxon>Chelicerata</taxon>
        <taxon>Arachnida</taxon>
        <taxon>Acari</taxon>
        <taxon>Acariformes</taxon>
        <taxon>Trombidiformes</taxon>
        <taxon>Prostigmata</taxon>
        <taxon>Anystina</taxon>
        <taxon>Parasitengona</taxon>
        <taxon>Trombiculoidea</taxon>
        <taxon>Trombiculidae</taxon>
        <taxon>Leptotrombidium</taxon>
    </lineage>
</organism>
<gene>
    <name evidence="10" type="ORF">B4U80_13057</name>
</gene>
<evidence type="ECO:0000256" key="2">
    <source>
        <dbReference type="ARBA" id="ARBA00004275"/>
    </source>
</evidence>
<evidence type="ECO:0000256" key="3">
    <source>
        <dbReference type="ARBA" id="ARBA00005466"/>
    </source>
</evidence>
<dbReference type="InterPro" id="IPR006094">
    <property type="entry name" value="Oxid_FAD_bind_N"/>
</dbReference>
<keyword evidence="8" id="KW-0732">Signal</keyword>
<protein>
    <recommendedName>
        <fullName evidence="9">FAD-binding PCMH-type domain-containing protein</fullName>
    </recommendedName>
</protein>
<feature type="signal peptide" evidence="8">
    <location>
        <begin position="1"/>
        <end position="19"/>
    </location>
</feature>
<evidence type="ECO:0000256" key="1">
    <source>
        <dbReference type="ARBA" id="ARBA00001974"/>
    </source>
</evidence>
<evidence type="ECO:0000256" key="8">
    <source>
        <dbReference type="SAM" id="SignalP"/>
    </source>
</evidence>
<dbReference type="PANTHER" id="PTHR42973">
    <property type="entry name" value="BINDING OXIDOREDUCTASE, PUTATIVE (AFU_ORTHOLOGUE AFUA_1G17690)-RELATED"/>
    <property type="match status" value="1"/>
</dbReference>
<evidence type="ECO:0000313" key="10">
    <source>
        <dbReference type="EMBL" id="RWS25651.1"/>
    </source>
</evidence>
<comment type="similarity">
    <text evidence="3">Belongs to the oxygen-dependent FAD-linked oxidoreductase family.</text>
</comment>
<dbReference type="SUPFAM" id="SSF56176">
    <property type="entry name" value="FAD-binding/transporter-associated domain-like"/>
    <property type="match status" value="1"/>
</dbReference>
<dbReference type="PROSITE" id="PS51387">
    <property type="entry name" value="FAD_PCMH"/>
    <property type="match status" value="1"/>
</dbReference>
<keyword evidence="4" id="KW-0285">Flavoprotein</keyword>
<evidence type="ECO:0000313" key="11">
    <source>
        <dbReference type="Proteomes" id="UP000288716"/>
    </source>
</evidence>
<dbReference type="Proteomes" id="UP000288716">
    <property type="component" value="Unassembled WGS sequence"/>
</dbReference>
<dbReference type="InterPro" id="IPR016166">
    <property type="entry name" value="FAD-bd_PCMH"/>
</dbReference>
<dbReference type="PANTHER" id="PTHR42973:SF39">
    <property type="entry name" value="FAD-BINDING PCMH-TYPE DOMAIN-CONTAINING PROTEIN"/>
    <property type="match status" value="1"/>
</dbReference>
<evidence type="ECO:0000256" key="4">
    <source>
        <dbReference type="ARBA" id="ARBA00022630"/>
    </source>
</evidence>
<comment type="caution">
    <text evidence="10">The sequence shown here is derived from an EMBL/GenBank/DDBJ whole genome shotgun (WGS) entry which is preliminary data.</text>
</comment>
<evidence type="ECO:0000256" key="5">
    <source>
        <dbReference type="ARBA" id="ARBA00022827"/>
    </source>
</evidence>
<evidence type="ECO:0000259" key="9">
    <source>
        <dbReference type="PROSITE" id="PS51387"/>
    </source>
</evidence>
<keyword evidence="11" id="KW-1185">Reference proteome</keyword>
<comment type="cofactor">
    <cofactor evidence="1">
        <name>FAD</name>
        <dbReference type="ChEBI" id="CHEBI:57692"/>
    </cofactor>
</comment>
<dbReference type="GO" id="GO:0016491">
    <property type="term" value="F:oxidoreductase activity"/>
    <property type="evidence" value="ECO:0007669"/>
    <property type="project" value="UniProtKB-KW"/>
</dbReference>
<feature type="domain" description="FAD-binding PCMH-type" evidence="9">
    <location>
        <begin position="60"/>
        <end position="233"/>
    </location>
</feature>
<dbReference type="GO" id="GO:0005777">
    <property type="term" value="C:peroxisome"/>
    <property type="evidence" value="ECO:0007669"/>
    <property type="project" value="UniProtKB-SubCell"/>
</dbReference>
<keyword evidence="5" id="KW-0274">FAD</keyword>
<accession>A0A443SDS9</accession>
<dbReference type="InterPro" id="IPR016169">
    <property type="entry name" value="FAD-bd_PCMH_sub2"/>
</dbReference>
<dbReference type="STRING" id="299467.A0A443SDS9"/>
<dbReference type="GO" id="GO:0071949">
    <property type="term" value="F:FAD binding"/>
    <property type="evidence" value="ECO:0007669"/>
    <property type="project" value="InterPro"/>
</dbReference>
<name>A0A443SDS9_9ACAR</name>
<dbReference type="Gene3D" id="3.40.462.20">
    <property type="match status" value="1"/>
</dbReference>
<dbReference type="Pfam" id="PF01565">
    <property type="entry name" value="FAD_binding_4"/>
    <property type="match status" value="1"/>
</dbReference>
<keyword evidence="7" id="KW-0576">Peroxisome</keyword>
<feature type="chain" id="PRO_5019080644" description="FAD-binding PCMH-type domain-containing protein" evidence="8">
    <location>
        <begin position="20"/>
        <end position="496"/>
    </location>
</feature>
<dbReference type="EMBL" id="NCKV01003496">
    <property type="protein sequence ID" value="RWS25651.1"/>
    <property type="molecule type" value="Genomic_DNA"/>
</dbReference>
<dbReference type="InterPro" id="IPR050416">
    <property type="entry name" value="FAD-linked_Oxidoreductase"/>
</dbReference>
<keyword evidence="6" id="KW-0560">Oxidoreductase</keyword>
<dbReference type="OrthoDB" id="415825at2759"/>
<dbReference type="AlphaFoldDB" id="A0A443SDS9"/>